<dbReference type="AlphaFoldDB" id="A0A853INL3"/>
<dbReference type="Pfam" id="PF23793">
    <property type="entry name" value="LysC"/>
    <property type="match status" value="1"/>
</dbReference>
<evidence type="ECO:0008006" key="3">
    <source>
        <dbReference type="Google" id="ProtNLM"/>
    </source>
</evidence>
<proteinExistence type="predicted"/>
<sequence>MLSACSLITPKPTIKPVIIRQVPPVEWLQPCPKPELTGHTNQELLTLTTTALAVIDQCNADKAAIKQWSESESSHE</sequence>
<gene>
    <name evidence="1" type="ORF">H0A36_25810</name>
</gene>
<organism evidence="1 2">
    <name type="scientific">Spartinivicinus marinus</name>
    <dbReference type="NCBI Taxonomy" id="2994442"/>
    <lineage>
        <taxon>Bacteria</taxon>
        <taxon>Pseudomonadati</taxon>
        <taxon>Pseudomonadota</taxon>
        <taxon>Gammaproteobacteria</taxon>
        <taxon>Oceanospirillales</taxon>
        <taxon>Zooshikellaceae</taxon>
        <taxon>Spartinivicinus</taxon>
    </lineage>
</organism>
<comment type="caution">
    <text evidence="1">The sequence shown here is derived from an EMBL/GenBank/DDBJ whole genome shotgun (WGS) entry which is preliminary data.</text>
</comment>
<dbReference type="Proteomes" id="UP000569732">
    <property type="component" value="Unassembled WGS sequence"/>
</dbReference>
<reference evidence="1 2" key="1">
    <citation type="submission" date="2020-07" db="EMBL/GenBank/DDBJ databases">
        <title>Endozoicomonas sp. nov., isolated from sediment.</title>
        <authorList>
            <person name="Gu T."/>
        </authorList>
    </citation>
    <scope>NUCLEOTIDE SEQUENCE [LARGE SCALE GENOMIC DNA]</scope>
    <source>
        <strain evidence="1 2">SM1973</strain>
    </source>
</reference>
<evidence type="ECO:0000313" key="2">
    <source>
        <dbReference type="Proteomes" id="UP000569732"/>
    </source>
</evidence>
<dbReference type="InterPro" id="IPR058979">
    <property type="entry name" value="LysC-like"/>
</dbReference>
<keyword evidence="2" id="KW-1185">Reference proteome</keyword>
<dbReference type="EMBL" id="JACCKB010000085">
    <property type="protein sequence ID" value="NYZ69436.1"/>
    <property type="molecule type" value="Genomic_DNA"/>
</dbReference>
<evidence type="ECO:0000313" key="1">
    <source>
        <dbReference type="EMBL" id="NYZ69436.1"/>
    </source>
</evidence>
<dbReference type="RefSeq" id="WP_180571425.1">
    <property type="nucleotide sequence ID" value="NZ_JACCKB010000085.1"/>
</dbReference>
<accession>A0A853INL3</accession>
<name>A0A853INL3_9GAMM</name>
<protein>
    <recommendedName>
        <fullName evidence="3">Peptidase</fullName>
    </recommendedName>
</protein>